<gene>
    <name evidence="14" type="ORF">QE152_g29609</name>
</gene>
<keyword evidence="10" id="KW-1015">Disulfide bond</keyword>
<sequence length="821" mass="95922">MCVVLTHFTTNRQVLNFVTEDNGNDHPFDVQSNYKPYKFIKPTSEFGHIRRKRDLGFDEMDFLKNFDLFTLNMKQKKPSQQTKLPHDFNIYNADVTTEAQEQFNLLDINSSPEEVRKNQGTRMLKYMDTTEDPCRDFYQYACGNWHKYHPIPADHGGFDTFEMLRENLDYQLRRLLESETDEGAYNDRPISTEKPLETNEVLLNQPMPIPYFEEVLRNSKTEYVDPIKKAKFLYKSCMKEDIINQRGSKPLLHLLSELRGWPILEKNWDASNFDFIWLVAQLRLYNNDILISEWIGPDIKNSDEYVIQIDQTSLGLPSRDYFLSETSREYIEAYHQFLLDIVYILGAPEDTAVDDVKEIIDFEIKLATITADPEERRNLTNIYARLTLGELQAYVPQFDWLKYFDMVAEREVPISTAIVCYCMGYLQELINLLSKTPSRTIANYLLWRFVRHRVNNLDERFQNAKQKFYHLLFGREASPPRWQFCVAQVNSNLGMALGNLFVNAHFDEKSKNDTILMTKHLEDAFKEILVFSDWLDDVTKTIAIAKVDAMRLRIGYPDIILNRNMLTDRYKDIKIHPHYYFENSLSILMHLTRNEHIKIGKIVDKNMWNTAPAIVNAYYSRNKNQIMFPAGILQPPFYHQYFPRALNFGGIGVVIGHEITHGFDDKGRLFDKDGNLNTWWTEEATEKFRNKAKCIVEQYNSFIVPEVNTPLDGLTTQGENIADNGGLKQAYKAYLQWLERYNDHELPDLPLHSKQLFFLNFAQVWCGSSRPEAAKNRLKTAVHSPGRFRVIGTLRNSLDFADAYQCQPGCPMNPINKCTVW</sequence>
<evidence type="ECO:0000256" key="1">
    <source>
        <dbReference type="ARBA" id="ARBA00001947"/>
    </source>
</evidence>
<evidence type="ECO:0000256" key="7">
    <source>
        <dbReference type="ARBA" id="ARBA00022833"/>
    </source>
</evidence>
<evidence type="ECO:0000256" key="4">
    <source>
        <dbReference type="ARBA" id="ARBA00022670"/>
    </source>
</evidence>
<evidence type="ECO:0000256" key="2">
    <source>
        <dbReference type="ARBA" id="ARBA00004401"/>
    </source>
</evidence>
<evidence type="ECO:0000259" key="13">
    <source>
        <dbReference type="Pfam" id="PF05649"/>
    </source>
</evidence>
<dbReference type="PANTHER" id="PTHR11733:SF238">
    <property type="entry name" value="FI07649P-RELATED"/>
    <property type="match status" value="1"/>
</dbReference>
<evidence type="ECO:0000256" key="5">
    <source>
        <dbReference type="ARBA" id="ARBA00022723"/>
    </source>
</evidence>
<dbReference type="InterPro" id="IPR042089">
    <property type="entry name" value="Peptidase_M13_dom_2"/>
</dbReference>
<name>A0AAW1JGY5_POPJA</name>
<dbReference type="CDD" id="cd08662">
    <property type="entry name" value="M13"/>
    <property type="match status" value="1"/>
</dbReference>
<dbReference type="SUPFAM" id="SSF55486">
    <property type="entry name" value="Metalloproteases ('zincins'), catalytic domain"/>
    <property type="match status" value="1"/>
</dbReference>
<dbReference type="FunFam" id="3.40.390.10:FF:000076">
    <property type="entry name" value="membrane metallo-endopeptidase-like 1"/>
    <property type="match status" value="1"/>
</dbReference>
<dbReference type="Pfam" id="PF01431">
    <property type="entry name" value="Peptidase_M13"/>
    <property type="match status" value="1"/>
</dbReference>
<keyword evidence="9" id="KW-0482">Metalloprotease</keyword>
<dbReference type="GO" id="GO:0004222">
    <property type="term" value="F:metalloendopeptidase activity"/>
    <property type="evidence" value="ECO:0007669"/>
    <property type="project" value="InterPro"/>
</dbReference>
<evidence type="ECO:0000256" key="10">
    <source>
        <dbReference type="ARBA" id="ARBA00023157"/>
    </source>
</evidence>
<dbReference type="PRINTS" id="PR00786">
    <property type="entry name" value="NEPRILYSIN"/>
</dbReference>
<comment type="subcellular location">
    <subcellularLocation>
        <location evidence="2">Cell membrane</location>
        <topology evidence="2">Single-pass type II membrane protein</topology>
    </subcellularLocation>
</comment>
<dbReference type="Proteomes" id="UP001458880">
    <property type="component" value="Unassembled WGS sequence"/>
</dbReference>
<evidence type="ECO:0000256" key="11">
    <source>
        <dbReference type="ARBA" id="ARBA00023180"/>
    </source>
</evidence>
<keyword evidence="5" id="KW-0479">Metal-binding</keyword>
<comment type="cofactor">
    <cofactor evidence="1">
        <name>Zn(2+)</name>
        <dbReference type="ChEBI" id="CHEBI:29105"/>
    </cofactor>
</comment>
<evidence type="ECO:0000259" key="12">
    <source>
        <dbReference type="Pfam" id="PF01431"/>
    </source>
</evidence>
<keyword evidence="8" id="KW-0812">Transmembrane</keyword>
<dbReference type="Gene3D" id="1.10.1380.10">
    <property type="entry name" value="Neutral endopeptidase , domain2"/>
    <property type="match status" value="1"/>
</dbReference>
<keyword evidence="15" id="KW-1185">Reference proteome</keyword>
<dbReference type="EMBL" id="JASPKY010000379">
    <property type="protein sequence ID" value="KAK9702935.1"/>
    <property type="molecule type" value="Genomic_DNA"/>
</dbReference>
<keyword evidence="11" id="KW-0325">Glycoprotein</keyword>
<dbReference type="InterPro" id="IPR008753">
    <property type="entry name" value="Peptidase_M13_N"/>
</dbReference>
<accession>A0AAW1JGY5</accession>
<organism evidence="14 15">
    <name type="scientific">Popillia japonica</name>
    <name type="common">Japanese beetle</name>
    <dbReference type="NCBI Taxonomy" id="7064"/>
    <lineage>
        <taxon>Eukaryota</taxon>
        <taxon>Metazoa</taxon>
        <taxon>Ecdysozoa</taxon>
        <taxon>Arthropoda</taxon>
        <taxon>Hexapoda</taxon>
        <taxon>Insecta</taxon>
        <taxon>Pterygota</taxon>
        <taxon>Neoptera</taxon>
        <taxon>Endopterygota</taxon>
        <taxon>Coleoptera</taxon>
        <taxon>Polyphaga</taxon>
        <taxon>Scarabaeiformia</taxon>
        <taxon>Scarabaeidae</taxon>
        <taxon>Rutelinae</taxon>
        <taxon>Popillia</taxon>
    </lineage>
</organism>
<evidence type="ECO:0000256" key="3">
    <source>
        <dbReference type="ARBA" id="ARBA00007357"/>
    </source>
</evidence>
<evidence type="ECO:0000256" key="8">
    <source>
        <dbReference type="ARBA" id="ARBA00022968"/>
    </source>
</evidence>
<proteinExistence type="inferred from homology"/>
<dbReference type="AlphaFoldDB" id="A0AAW1JGY5"/>
<dbReference type="InterPro" id="IPR018497">
    <property type="entry name" value="Peptidase_M13_C"/>
</dbReference>
<dbReference type="GO" id="GO:0016485">
    <property type="term" value="P:protein processing"/>
    <property type="evidence" value="ECO:0007669"/>
    <property type="project" value="TreeGrafter"/>
</dbReference>
<dbReference type="Gene3D" id="3.40.390.10">
    <property type="entry name" value="Collagenase (Catalytic Domain)"/>
    <property type="match status" value="1"/>
</dbReference>
<evidence type="ECO:0000313" key="14">
    <source>
        <dbReference type="EMBL" id="KAK9702935.1"/>
    </source>
</evidence>
<comment type="similarity">
    <text evidence="3">Belongs to the peptidase M13 family.</text>
</comment>
<keyword evidence="7" id="KW-0862">Zinc</keyword>
<keyword evidence="6" id="KW-0378">Hydrolase</keyword>
<evidence type="ECO:0000256" key="6">
    <source>
        <dbReference type="ARBA" id="ARBA00022801"/>
    </source>
</evidence>
<keyword evidence="4" id="KW-0645">Protease</keyword>
<dbReference type="GO" id="GO:0046872">
    <property type="term" value="F:metal ion binding"/>
    <property type="evidence" value="ECO:0007669"/>
    <property type="project" value="UniProtKB-KW"/>
</dbReference>
<feature type="domain" description="Peptidase M13 N-terminal" evidence="13">
    <location>
        <begin position="133"/>
        <end position="557"/>
    </location>
</feature>
<dbReference type="Pfam" id="PF05649">
    <property type="entry name" value="Peptidase_M13_N"/>
    <property type="match status" value="1"/>
</dbReference>
<dbReference type="PROSITE" id="PS51885">
    <property type="entry name" value="NEPRILYSIN"/>
    <property type="match status" value="1"/>
</dbReference>
<comment type="caution">
    <text evidence="14">The sequence shown here is derived from an EMBL/GenBank/DDBJ whole genome shotgun (WGS) entry which is preliminary data.</text>
</comment>
<dbReference type="GO" id="GO:0005886">
    <property type="term" value="C:plasma membrane"/>
    <property type="evidence" value="ECO:0007669"/>
    <property type="project" value="UniProtKB-SubCell"/>
</dbReference>
<keyword evidence="8" id="KW-0735">Signal-anchor</keyword>
<protein>
    <submittedName>
        <fullName evidence="14">Peptidase family M13</fullName>
    </submittedName>
</protein>
<evidence type="ECO:0000313" key="15">
    <source>
        <dbReference type="Proteomes" id="UP001458880"/>
    </source>
</evidence>
<feature type="domain" description="Peptidase M13 C-terminal" evidence="12">
    <location>
        <begin position="616"/>
        <end position="820"/>
    </location>
</feature>
<dbReference type="InterPro" id="IPR000718">
    <property type="entry name" value="Peptidase_M13"/>
</dbReference>
<reference evidence="14 15" key="1">
    <citation type="journal article" date="2024" name="BMC Genomics">
        <title>De novo assembly and annotation of Popillia japonica's genome with initial clues to its potential as an invasive pest.</title>
        <authorList>
            <person name="Cucini C."/>
            <person name="Boschi S."/>
            <person name="Funari R."/>
            <person name="Cardaioli E."/>
            <person name="Iannotti N."/>
            <person name="Marturano G."/>
            <person name="Paoli F."/>
            <person name="Bruttini M."/>
            <person name="Carapelli A."/>
            <person name="Frati F."/>
            <person name="Nardi F."/>
        </authorList>
    </citation>
    <scope>NUCLEOTIDE SEQUENCE [LARGE SCALE GENOMIC DNA]</scope>
    <source>
        <strain evidence="14">DMR45628</strain>
    </source>
</reference>
<dbReference type="InterPro" id="IPR024079">
    <property type="entry name" value="MetalloPept_cat_dom_sf"/>
</dbReference>
<dbReference type="PANTHER" id="PTHR11733">
    <property type="entry name" value="ZINC METALLOPROTEASE FAMILY M13 NEPRILYSIN-RELATED"/>
    <property type="match status" value="1"/>
</dbReference>
<evidence type="ECO:0000256" key="9">
    <source>
        <dbReference type="ARBA" id="ARBA00023049"/>
    </source>
</evidence>